<dbReference type="InterPro" id="IPR012334">
    <property type="entry name" value="Pectin_lyas_fold"/>
</dbReference>
<feature type="chain" id="PRO_5013118863" description="Right handed beta helix domain-containing protein" evidence="1">
    <location>
        <begin position="24"/>
        <end position="382"/>
    </location>
</feature>
<evidence type="ECO:0008006" key="4">
    <source>
        <dbReference type="Google" id="ProtNLM"/>
    </source>
</evidence>
<keyword evidence="1" id="KW-0732">Signal</keyword>
<organism evidence="2 3">
    <name type="scientific">Neocallimastix californiae</name>
    <dbReference type="NCBI Taxonomy" id="1754190"/>
    <lineage>
        <taxon>Eukaryota</taxon>
        <taxon>Fungi</taxon>
        <taxon>Fungi incertae sedis</taxon>
        <taxon>Chytridiomycota</taxon>
        <taxon>Chytridiomycota incertae sedis</taxon>
        <taxon>Neocallimastigomycetes</taxon>
        <taxon>Neocallimastigales</taxon>
        <taxon>Neocallimastigaceae</taxon>
        <taxon>Neocallimastix</taxon>
    </lineage>
</organism>
<evidence type="ECO:0000313" key="2">
    <source>
        <dbReference type="EMBL" id="ORY52798.1"/>
    </source>
</evidence>
<dbReference type="AlphaFoldDB" id="A0A1Y2D0J7"/>
<dbReference type="SUPFAM" id="SSF51126">
    <property type="entry name" value="Pectin lyase-like"/>
    <property type="match status" value="1"/>
</dbReference>
<dbReference type="EMBL" id="MCOG01000092">
    <property type="protein sequence ID" value="ORY52798.1"/>
    <property type="molecule type" value="Genomic_DNA"/>
</dbReference>
<reference evidence="2 3" key="1">
    <citation type="submission" date="2016-08" db="EMBL/GenBank/DDBJ databases">
        <title>A Parts List for Fungal Cellulosomes Revealed by Comparative Genomics.</title>
        <authorList>
            <consortium name="DOE Joint Genome Institute"/>
            <person name="Haitjema C.H."/>
            <person name="Gilmore S.P."/>
            <person name="Henske J.K."/>
            <person name="Solomon K.V."/>
            <person name="De Groot R."/>
            <person name="Kuo A."/>
            <person name="Mondo S.J."/>
            <person name="Salamov A.A."/>
            <person name="Labutti K."/>
            <person name="Zhao Z."/>
            <person name="Chiniquy J."/>
            <person name="Barry K."/>
            <person name="Brewer H.M."/>
            <person name="Purvine S.O."/>
            <person name="Wright A.T."/>
            <person name="Boxma B."/>
            <person name="Van Alen T."/>
            <person name="Hackstein J.H."/>
            <person name="Baker S.E."/>
            <person name="Grigoriev I.V."/>
            <person name="O'Malley M.A."/>
        </authorList>
    </citation>
    <scope>NUCLEOTIDE SEQUENCE [LARGE SCALE GENOMIC DNA]</scope>
    <source>
        <strain evidence="2 3">G1</strain>
    </source>
</reference>
<proteinExistence type="predicted"/>
<evidence type="ECO:0000313" key="3">
    <source>
        <dbReference type="Proteomes" id="UP000193920"/>
    </source>
</evidence>
<dbReference type="Proteomes" id="UP000193920">
    <property type="component" value="Unassembled WGS sequence"/>
</dbReference>
<dbReference type="InterPro" id="IPR011050">
    <property type="entry name" value="Pectin_lyase_fold/virulence"/>
</dbReference>
<feature type="signal peptide" evidence="1">
    <location>
        <begin position="1"/>
        <end position="23"/>
    </location>
</feature>
<keyword evidence="3" id="KW-1185">Reference proteome</keyword>
<comment type="caution">
    <text evidence="2">The sequence shown here is derived from an EMBL/GenBank/DDBJ whole genome shotgun (WGS) entry which is preliminary data.</text>
</comment>
<evidence type="ECO:0000256" key="1">
    <source>
        <dbReference type="SAM" id="SignalP"/>
    </source>
</evidence>
<accession>A0A1Y2D0J7</accession>
<protein>
    <recommendedName>
        <fullName evidence="4">Right handed beta helix domain-containing protein</fullName>
    </recommendedName>
</protein>
<dbReference type="OrthoDB" id="10641116at2759"/>
<sequence length="382" mass="42731">MIIKKLYNIVLLISILSVLKCFSKKNNYLYVGENLYFSTVESALQECIDNYGGLQNVETSIFIKSGTYRPKYPLRFSVFGETSSINFIGEGIDKTILECHTLNKLIAFQANSEYQHHVWTFKDMTMKGCEKKSEMVNVSSGTINFINVKFTGNINAGAVVIEGATNANFNNTIFVDNYEGPNISLGTSGNIGIYNSKILGFPECFNHNKLCKNNLVNILSHDSVNLIIENSEISNSIHTENNIDFNANDFMTSIGAINFSSITIANSLFKNTNSYISGALSLAYWKLELVPTLNVYNTSFINNMGSQASVIRVAGRVNVNFQDCYFYNNTASAYGLFVNGGDLSADGIIFSSKFEISNSYFENPWENDYEVRFIKLKNKLLK</sequence>
<dbReference type="Gene3D" id="2.160.20.10">
    <property type="entry name" value="Single-stranded right-handed beta-helix, Pectin lyase-like"/>
    <property type="match status" value="1"/>
</dbReference>
<name>A0A1Y2D0J7_9FUNG</name>
<gene>
    <name evidence="2" type="ORF">LY90DRAFT_287114</name>
</gene>